<protein>
    <recommendedName>
        <fullName evidence="5">Tyr recombinase domain-containing protein</fullName>
    </recommendedName>
</protein>
<keyword evidence="2" id="KW-0229">DNA integration</keyword>
<accession>A0A0A7EEY8</accession>
<name>A0A0A7EEY8_9GAMM</name>
<reference evidence="6 7" key="1">
    <citation type="submission" date="2014-11" db="EMBL/GenBank/DDBJ databases">
        <title>Complete Genome Sequence of Pseudoalteromonas sp. Strain OCN003 Isolated from Kaneohe Bay, Oahu, Hawaii.</title>
        <authorList>
            <person name="Beurmann S."/>
            <person name="Videau P."/>
            <person name="Ushijima B."/>
            <person name="Smith A.M."/>
            <person name="Aeby G.S."/>
            <person name="Callahan S.M."/>
            <person name="Belcaid M."/>
        </authorList>
    </citation>
    <scope>NUCLEOTIDE SEQUENCE [LARGE SCALE GENOMIC DNA]</scope>
    <source>
        <strain evidence="6 7">OCN003</strain>
    </source>
</reference>
<dbReference type="HOGENOM" id="CLU_027562_0_2_6"/>
<keyword evidence="4" id="KW-0233">DNA recombination</keyword>
<keyword evidence="7" id="KW-1185">Reference proteome</keyword>
<dbReference type="RefSeq" id="WP_038640823.1">
    <property type="nucleotide sequence ID" value="NZ_CP009888.1"/>
</dbReference>
<dbReference type="InterPro" id="IPR002104">
    <property type="entry name" value="Integrase_catalytic"/>
</dbReference>
<dbReference type="PANTHER" id="PTHR30629">
    <property type="entry name" value="PROPHAGE INTEGRASE"/>
    <property type="match status" value="1"/>
</dbReference>
<comment type="similarity">
    <text evidence="1">Belongs to the 'phage' integrase family.</text>
</comment>
<dbReference type="InterPro" id="IPR050808">
    <property type="entry name" value="Phage_Integrase"/>
</dbReference>
<dbReference type="Gene3D" id="1.10.150.130">
    <property type="match status" value="1"/>
</dbReference>
<evidence type="ECO:0000259" key="5">
    <source>
        <dbReference type="Pfam" id="PF00589"/>
    </source>
</evidence>
<dbReference type="Gene3D" id="1.10.443.10">
    <property type="entry name" value="Intergrase catalytic core"/>
    <property type="match status" value="1"/>
</dbReference>
<sequence>MRVREKITKASIERHLKNAKVTELKDDKTPLLLRINAGRTQCSCLAEYNKEGKTKRKKIGVCVEPFKNINAIRENAINIVADLLNDASASCDHFENVAQLLNWYIDNQSVNHEIKDSTKAGNVSAVSKHLIPKLGDLAIKELTPAALNDLFVQPMLIENKQLSTIQKYFKVLKEAFSRASDLKMLEVNPLATTAFSDYIKTKILPKQGKLPTSKLAQTVAAIKLGPKQSYLYLLLMLCYGTRKMETANIRYDWFALEDKPVLLIPADVTKTKEPLTLPVTTFVLEAIAEHQNNQKLNGYKGVYLFPEKFGGMGDNTAHDLVLAVSKGEWTAHDLRKLARSCWAEMNVDYVVGEKLINHSLGKLGNTYIQTDLEDRKRVAIENWHARLSQLLIAVSSDTMPTQPDFSAYLKSA</sequence>
<dbReference type="GO" id="GO:0015074">
    <property type="term" value="P:DNA integration"/>
    <property type="evidence" value="ECO:0007669"/>
    <property type="project" value="UniProtKB-KW"/>
</dbReference>
<dbReference type="PANTHER" id="PTHR30629:SF6">
    <property type="entry name" value="PROPHAGE INTEGRASE INTA-RELATED"/>
    <property type="match status" value="1"/>
</dbReference>
<evidence type="ECO:0000256" key="1">
    <source>
        <dbReference type="ARBA" id="ARBA00008857"/>
    </source>
</evidence>
<dbReference type="KEGG" id="pseo:OM33_08425"/>
<dbReference type="Proteomes" id="UP000030341">
    <property type="component" value="Chromosome 1"/>
</dbReference>
<dbReference type="eggNOG" id="COG0582">
    <property type="taxonomic scope" value="Bacteria"/>
</dbReference>
<evidence type="ECO:0000256" key="3">
    <source>
        <dbReference type="ARBA" id="ARBA00023125"/>
    </source>
</evidence>
<dbReference type="SUPFAM" id="SSF56349">
    <property type="entry name" value="DNA breaking-rejoining enzymes"/>
    <property type="match status" value="1"/>
</dbReference>
<dbReference type="InterPro" id="IPR011010">
    <property type="entry name" value="DNA_brk_join_enz"/>
</dbReference>
<keyword evidence="3" id="KW-0238">DNA-binding</keyword>
<evidence type="ECO:0000256" key="4">
    <source>
        <dbReference type="ARBA" id="ARBA00023172"/>
    </source>
</evidence>
<dbReference type="InterPro" id="IPR013762">
    <property type="entry name" value="Integrase-like_cat_sf"/>
</dbReference>
<dbReference type="EMBL" id="CP009888">
    <property type="protein sequence ID" value="AIY65179.1"/>
    <property type="molecule type" value="Genomic_DNA"/>
</dbReference>
<evidence type="ECO:0000256" key="2">
    <source>
        <dbReference type="ARBA" id="ARBA00022908"/>
    </source>
</evidence>
<dbReference type="InterPro" id="IPR010998">
    <property type="entry name" value="Integrase_recombinase_N"/>
</dbReference>
<dbReference type="GO" id="GO:0003677">
    <property type="term" value="F:DNA binding"/>
    <property type="evidence" value="ECO:0007669"/>
    <property type="project" value="UniProtKB-KW"/>
</dbReference>
<dbReference type="Pfam" id="PF00589">
    <property type="entry name" value="Phage_integrase"/>
    <property type="match status" value="1"/>
</dbReference>
<dbReference type="GO" id="GO:0006310">
    <property type="term" value="P:DNA recombination"/>
    <property type="evidence" value="ECO:0007669"/>
    <property type="project" value="UniProtKB-KW"/>
</dbReference>
<evidence type="ECO:0000313" key="7">
    <source>
        <dbReference type="Proteomes" id="UP000030341"/>
    </source>
</evidence>
<evidence type="ECO:0000313" key="6">
    <source>
        <dbReference type="EMBL" id="AIY65179.1"/>
    </source>
</evidence>
<feature type="domain" description="Tyr recombinase" evidence="5">
    <location>
        <begin position="220"/>
        <end position="370"/>
    </location>
</feature>
<proteinExistence type="inferred from homology"/>
<gene>
    <name evidence="6" type="ORF">OM33_08425</name>
</gene>
<dbReference type="OrthoDB" id="9795573at2"/>
<dbReference type="STRING" id="1348114.OM33_08425"/>
<dbReference type="AlphaFoldDB" id="A0A0A7EEY8"/>
<organism evidence="6 7">
    <name type="scientific">Pseudoalteromonas piratica</name>
    <dbReference type="NCBI Taxonomy" id="1348114"/>
    <lineage>
        <taxon>Bacteria</taxon>
        <taxon>Pseudomonadati</taxon>
        <taxon>Pseudomonadota</taxon>
        <taxon>Gammaproteobacteria</taxon>
        <taxon>Alteromonadales</taxon>
        <taxon>Pseudoalteromonadaceae</taxon>
        <taxon>Pseudoalteromonas</taxon>
    </lineage>
</organism>